<keyword evidence="3 4" id="KW-0175">Coiled coil</keyword>
<evidence type="ECO:0000256" key="3">
    <source>
        <dbReference type="ARBA" id="ARBA00023054"/>
    </source>
</evidence>
<evidence type="ECO:0000256" key="1">
    <source>
        <dbReference type="ARBA" id="ARBA00009574"/>
    </source>
</evidence>
<dbReference type="PANTHER" id="PTHR15157">
    <property type="entry name" value="UV RADIATION RESISTANCE-ASSOCIATED GENE PROTEIN"/>
    <property type="match status" value="1"/>
</dbReference>
<comment type="similarity">
    <text evidence="1">Belongs to the ATG14 family.</text>
</comment>
<dbReference type="AlphaFoldDB" id="A0A8H3X1J7"/>
<evidence type="ECO:0000256" key="2">
    <source>
        <dbReference type="ARBA" id="ARBA00013807"/>
    </source>
</evidence>
<dbReference type="Pfam" id="PF10186">
    <property type="entry name" value="ATG14"/>
    <property type="match status" value="1"/>
</dbReference>
<dbReference type="GO" id="GO:0035493">
    <property type="term" value="P:SNARE complex assembly"/>
    <property type="evidence" value="ECO:0007669"/>
    <property type="project" value="TreeGrafter"/>
</dbReference>
<accession>A0A8H3X1J7</accession>
<dbReference type="GO" id="GO:0032991">
    <property type="term" value="C:protein-containing complex"/>
    <property type="evidence" value="ECO:0007669"/>
    <property type="project" value="UniProtKB-ARBA"/>
</dbReference>
<reference evidence="5 6" key="1">
    <citation type="journal article" date="2019" name="Environ. Microbiol.">
        <title>At the nexus of three kingdoms: the genome of the mycorrhizal fungus Gigaspora margarita provides insights into plant, endobacterial and fungal interactions.</title>
        <authorList>
            <person name="Venice F."/>
            <person name="Ghignone S."/>
            <person name="Salvioli di Fossalunga A."/>
            <person name="Amselem J."/>
            <person name="Novero M."/>
            <person name="Xianan X."/>
            <person name="Sedzielewska Toro K."/>
            <person name="Morin E."/>
            <person name="Lipzen A."/>
            <person name="Grigoriev I.V."/>
            <person name="Henrissat B."/>
            <person name="Martin F.M."/>
            <person name="Bonfante P."/>
        </authorList>
    </citation>
    <scope>NUCLEOTIDE SEQUENCE [LARGE SCALE GENOMIC DNA]</scope>
    <source>
        <strain evidence="5 6">BEG34</strain>
    </source>
</reference>
<feature type="coiled-coil region" evidence="4">
    <location>
        <begin position="62"/>
        <end position="96"/>
    </location>
</feature>
<keyword evidence="6" id="KW-1185">Reference proteome</keyword>
<dbReference type="PANTHER" id="PTHR15157:SF13">
    <property type="entry name" value="AUTOPHAGY-RELATED PROTEIN 14"/>
    <property type="match status" value="1"/>
</dbReference>
<comment type="caution">
    <text evidence="5">The sequence shown here is derived from an EMBL/GenBank/DDBJ whole genome shotgun (WGS) entry which is preliminary data.</text>
</comment>
<dbReference type="GO" id="GO:0000323">
    <property type="term" value="C:lytic vacuole"/>
    <property type="evidence" value="ECO:0007669"/>
    <property type="project" value="TreeGrafter"/>
</dbReference>
<dbReference type="Proteomes" id="UP000439903">
    <property type="component" value="Unassembled WGS sequence"/>
</dbReference>
<dbReference type="InterPro" id="IPR018791">
    <property type="entry name" value="UV_resistance/autophagy_Atg14"/>
</dbReference>
<dbReference type="GO" id="GO:0000149">
    <property type="term" value="F:SNARE binding"/>
    <property type="evidence" value="ECO:0007669"/>
    <property type="project" value="TreeGrafter"/>
</dbReference>
<dbReference type="EMBL" id="WTPW01002119">
    <property type="protein sequence ID" value="KAF0396326.1"/>
    <property type="molecule type" value="Genomic_DNA"/>
</dbReference>
<name>A0A8H3X1J7_GIGMA</name>
<evidence type="ECO:0000256" key="4">
    <source>
        <dbReference type="SAM" id="Coils"/>
    </source>
</evidence>
<sequence length="402" mass="46651">MECKICHNFHRKFWCANCIRKNLHSYKVETNQITYDKQKSVDQANKFLSGTMRNIQVNVAEKHAKIQKVNILELEINKIREEIGRDRQEIDKLKRNLQTRRQVLQESLAYFKKFKSHQQTIITKDINNTKERWRHVHQVLAHSRKVLIGELVSLFDLKRIPIQENHNIRIKENGGISENGHIATNGISDDDCEHAIAGITLPKKAHYIRYSMNDKERKEEIIKINTAVGHVMHIIGLVAYYLGIKLPFLVINKGHKSFAKGSIHGIPISKRPLYLTDKNSEDFTIGMAMLNYNIAYLCHTQGVDIPYSRVSHTLQNLFLCCQAANLGRMGHLTALNRIFDQSFNLDFEEVVKWMFVWRNGSDLEDGELRFNIPGALYDYFEEDIDDDNENVDGETWVLCDTV</sequence>
<dbReference type="OrthoDB" id="16772at2759"/>
<organism evidence="5 6">
    <name type="scientific">Gigaspora margarita</name>
    <dbReference type="NCBI Taxonomy" id="4874"/>
    <lineage>
        <taxon>Eukaryota</taxon>
        <taxon>Fungi</taxon>
        <taxon>Fungi incertae sedis</taxon>
        <taxon>Mucoromycota</taxon>
        <taxon>Glomeromycotina</taxon>
        <taxon>Glomeromycetes</taxon>
        <taxon>Diversisporales</taxon>
        <taxon>Gigasporaceae</taxon>
        <taxon>Gigaspora</taxon>
    </lineage>
</organism>
<dbReference type="GO" id="GO:0005768">
    <property type="term" value="C:endosome"/>
    <property type="evidence" value="ECO:0007669"/>
    <property type="project" value="TreeGrafter"/>
</dbReference>
<evidence type="ECO:0000313" key="5">
    <source>
        <dbReference type="EMBL" id="KAF0396326.1"/>
    </source>
</evidence>
<evidence type="ECO:0000313" key="6">
    <source>
        <dbReference type="Proteomes" id="UP000439903"/>
    </source>
</evidence>
<gene>
    <name evidence="5" type="ORF">F8M41_010086</name>
</gene>
<protein>
    <recommendedName>
        <fullName evidence="2">Autophagy-related protein 14</fullName>
    </recommendedName>
</protein>
<proteinExistence type="inferred from homology"/>